<dbReference type="Proteomes" id="UP000294887">
    <property type="component" value="Unassembled WGS sequence"/>
</dbReference>
<dbReference type="SUPFAM" id="SSF48557">
    <property type="entry name" value="L-aspartase-like"/>
    <property type="match status" value="1"/>
</dbReference>
<dbReference type="EC" id="4.3.1.1" evidence="2 5"/>
<dbReference type="RefSeq" id="WP_131907205.1">
    <property type="nucleotide sequence ID" value="NZ_BAAAFU010000007.1"/>
</dbReference>
<dbReference type="InterPro" id="IPR018490">
    <property type="entry name" value="cNMP-bd_dom_sf"/>
</dbReference>
<evidence type="ECO:0000256" key="5">
    <source>
        <dbReference type="NCBIfam" id="TIGR00839"/>
    </source>
</evidence>
<dbReference type="GO" id="GO:0005829">
    <property type="term" value="C:cytosol"/>
    <property type="evidence" value="ECO:0007669"/>
    <property type="project" value="TreeGrafter"/>
</dbReference>
<accession>A0A4R1EN94</accession>
<dbReference type="OrthoDB" id="9802809at2"/>
<dbReference type="PANTHER" id="PTHR42696:SF2">
    <property type="entry name" value="ASPARTATE AMMONIA-LYASE"/>
    <property type="match status" value="1"/>
</dbReference>
<dbReference type="InterPro" id="IPR014710">
    <property type="entry name" value="RmlC-like_jellyroll"/>
</dbReference>
<dbReference type="GO" id="GO:0006531">
    <property type="term" value="P:aspartate metabolic process"/>
    <property type="evidence" value="ECO:0007669"/>
    <property type="project" value="InterPro"/>
</dbReference>
<dbReference type="NCBIfam" id="TIGR00839">
    <property type="entry name" value="aspA"/>
    <property type="match status" value="1"/>
</dbReference>
<evidence type="ECO:0000256" key="2">
    <source>
        <dbReference type="ARBA" id="ARBA00012992"/>
    </source>
</evidence>
<keyword evidence="4 7" id="KW-0456">Lyase</keyword>
<gene>
    <name evidence="7" type="ORF">EV695_3428</name>
</gene>
<dbReference type="InterPro" id="IPR020557">
    <property type="entry name" value="Fumarate_lyase_CS"/>
</dbReference>
<proteinExistence type="inferred from homology"/>
<evidence type="ECO:0000313" key="7">
    <source>
        <dbReference type="EMBL" id="TCJ82696.1"/>
    </source>
</evidence>
<protein>
    <recommendedName>
        <fullName evidence="3 5">Aspartate ammonia-lyase</fullName>
        <ecNumber evidence="2 5">4.3.1.1</ecNumber>
    </recommendedName>
</protein>
<evidence type="ECO:0000256" key="3">
    <source>
        <dbReference type="ARBA" id="ARBA00016146"/>
    </source>
</evidence>
<dbReference type="Gene3D" id="1.10.40.30">
    <property type="entry name" value="Fumarase/aspartase (C-terminal domain)"/>
    <property type="match status" value="1"/>
</dbReference>
<dbReference type="InterPro" id="IPR000595">
    <property type="entry name" value="cNMP-bd_dom"/>
</dbReference>
<dbReference type="InterPro" id="IPR000362">
    <property type="entry name" value="Fumarate_lyase_fam"/>
</dbReference>
<dbReference type="Pfam" id="PF10415">
    <property type="entry name" value="FumaraseC_C"/>
    <property type="match status" value="1"/>
</dbReference>
<sequence>MSKKSVTEQSVISLLNKVELFQGISDEDLALFAEHAQSQDFKTGDVLFRTNDYTDALYVVASGSVQLFDDQGDRERSLTVFSTYEFICETILIAPPHKQGVCARLLSEGTLYRFEREALHHLLSQRGDLALTISATIAQIIIRRMEHANSRYKNISALYRARGRRVEHDLLGEKEVPATAYYGIQTLRALENFDISGITLNFYPDFIKGLAKVKKAAAMANHDLGHIPDNIIGAICQACDEIGMGMLHNHFIVDMLQGGAGTSTNMNANEVIANRSLEILGHQRGEYKYCHPNNHINYSQSTNDAYPTAMKVALMDTNDKLLVEVHKLIAIIDDKSFEFSDILKMGRTQLQDAVPMTLGQSFNAYATSLRNEIKRLKTCSHSFLTVNMGGTAIGTGLNADPRYRERVVQHLCKVTGRDIVLADDLIEATHDTGSLVMYSSALKQLAVKLSKICNDLRLLSSGPRAGLNEINLPPMQPGSSIMPGKVNPVIPEVVNQIAFKVIGNDLTTTLGAEAGQLELNVMEPVMVESLFESVEILKRGMDILGSRCIAGITANEATCSDNVKNSIGIVTALNPHLGYEVCTALAKEALDDHRSVYDLVLEQQLLSKEQLDDVLAPENMVR</sequence>
<dbReference type="SUPFAM" id="SSF51206">
    <property type="entry name" value="cAMP-binding domain-like"/>
    <property type="match status" value="1"/>
</dbReference>
<name>A0A4R1EN94_9GAMM</name>
<dbReference type="FunFam" id="1.10.275.10:FF:000001">
    <property type="entry name" value="Fumarate hydratase, mitochondrial"/>
    <property type="match status" value="1"/>
</dbReference>
<dbReference type="PROSITE" id="PS00163">
    <property type="entry name" value="FUMARATE_LYASES"/>
    <property type="match status" value="1"/>
</dbReference>
<dbReference type="PROSITE" id="PS50042">
    <property type="entry name" value="CNMP_BINDING_3"/>
    <property type="match status" value="1"/>
</dbReference>
<dbReference type="InterPro" id="IPR018951">
    <property type="entry name" value="Fumarase_C_C"/>
</dbReference>
<organism evidence="7 8">
    <name type="scientific">Cocleimonas flava</name>
    <dbReference type="NCBI Taxonomy" id="634765"/>
    <lineage>
        <taxon>Bacteria</taxon>
        <taxon>Pseudomonadati</taxon>
        <taxon>Pseudomonadota</taxon>
        <taxon>Gammaproteobacteria</taxon>
        <taxon>Thiotrichales</taxon>
        <taxon>Thiotrichaceae</taxon>
        <taxon>Cocleimonas</taxon>
    </lineage>
</organism>
<comment type="similarity">
    <text evidence="1">Belongs to the class-II fumarase/aspartase family. Aspartase subfamily.</text>
</comment>
<dbReference type="InterPro" id="IPR022761">
    <property type="entry name" value="Fumarate_lyase_N"/>
</dbReference>
<dbReference type="CDD" id="cd01357">
    <property type="entry name" value="Aspartase"/>
    <property type="match status" value="1"/>
</dbReference>
<dbReference type="GO" id="GO:0006099">
    <property type="term" value="P:tricarboxylic acid cycle"/>
    <property type="evidence" value="ECO:0007669"/>
    <property type="project" value="InterPro"/>
</dbReference>
<evidence type="ECO:0000256" key="4">
    <source>
        <dbReference type="ARBA" id="ARBA00023239"/>
    </source>
</evidence>
<evidence type="ECO:0000259" key="6">
    <source>
        <dbReference type="PROSITE" id="PS50042"/>
    </source>
</evidence>
<dbReference type="SMART" id="SM00100">
    <property type="entry name" value="cNMP"/>
    <property type="match status" value="1"/>
</dbReference>
<dbReference type="EMBL" id="SMFQ01000005">
    <property type="protein sequence ID" value="TCJ82696.1"/>
    <property type="molecule type" value="Genomic_DNA"/>
</dbReference>
<keyword evidence="8" id="KW-1185">Reference proteome</keyword>
<dbReference type="Gene3D" id="2.60.120.10">
    <property type="entry name" value="Jelly Rolls"/>
    <property type="match status" value="1"/>
</dbReference>
<dbReference type="FunFam" id="1.10.40.30:FF:000002">
    <property type="entry name" value="Fumarate hydratase class II"/>
    <property type="match status" value="1"/>
</dbReference>
<dbReference type="CDD" id="cd00038">
    <property type="entry name" value="CAP_ED"/>
    <property type="match status" value="1"/>
</dbReference>
<comment type="caution">
    <text evidence="7">The sequence shown here is derived from an EMBL/GenBank/DDBJ whole genome shotgun (WGS) entry which is preliminary data.</text>
</comment>
<dbReference type="InterPro" id="IPR008948">
    <property type="entry name" value="L-Aspartase-like"/>
</dbReference>
<dbReference type="Pfam" id="PF00027">
    <property type="entry name" value="cNMP_binding"/>
    <property type="match status" value="1"/>
</dbReference>
<evidence type="ECO:0000256" key="1">
    <source>
        <dbReference type="ARBA" id="ARBA00005596"/>
    </source>
</evidence>
<dbReference type="NCBIfam" id="NF008909">
    <property type="entry name" value="PRK12273.1"/>
    <property type="match status" value="1"/>
</dbReference>
<dbReference type="FunFam" id="1.20.200.10:FF:000001">
    <property type="entry name" value="Fumarate hydratase, mitochondrial"/>
    <property type="match status" value="1"/>
</dbReference>
<dbReference type="InterPro" id="IPR024083">
    <property type="entry name" value="Fumarase/histidase_N"/>
</dbReference>
<dbReference type="PRINTS" id="PR00149">
    <property type="entry name" value="FUMRATELYASE"/>
</dbReference>
<evidence type="ECO:0000313" key="8">
    <source>
        <dbReference type="Proteomes" id="UP000294887"/>
    </source>
</evidence>
<reference evidence="7 8" key="1">
    <citation type="submission" date="2019-03" db="EMBL/GenBank/DDBJ databases">
        <title>Genomic Encyclopedia of Type Strains, Phase IV (KMG-IV): sequencing the most valuable type-strain genomes for metagenomic binning, comparative biology and taxonomic classification.</title>
        <authorList>
            <person name="Goeker M."/>
        </authorList>
    </citation>
    <scope>NUCLEOTIDE SEQUENCE [LARGE SCALE GENOMIC DNA]</scope>
    <source>
        <strain evidence="7 8">DSM 24830</strain>
    </source>
</reference>
<dbReference type="Gene3D" id="1.20.200.10">
    <property type="entry name" value="Fumarase/aspartase (Central domain)"/>
    <property type="match status" value="1"/>
</dbReference>
<dbReference type="InterPro" id="IPR004708">
    <property type="entry name" value="ApsA"/>
</dbReference>
<feature type="domain" description="Cyclic nucleotide-binding" evidence="6">
    <location>
        <begin position="20"/>
        <end position="123"/>
    </location>
</feature>
<dbReference type="InterPro" id="IPR051546">
    <property type="entry name" value="Aspartate_Ammonia-Lyase"/>
</dbReference>
<dbReference type="Pfam" id="PF00206">
    <property type="entry name" value="Lyase_1"/>
    <property type="match status" value="1"/>
</dbReference>
<dbReference type="AlphaFoldDB" id="A0A4R1EN94"/>
<dbReference type="PANTHER" id="PTHR42696">
    <property type="entry name" value="ASPARTATE AMMONIA-LYASE"/>
    <property type="match status" value="1"/>
</dbReference>
<dbReference type="Gene3D" id="1.10.275.10">
    <property type="entry name" value="Fumarase/aspartase (N-terminal domain)"/>
    <property type="match status" value="1"/>
</dbReference>
<dbReference type="GO" id="GO:0008797">
    <property type="term" value="F:aspartate ammonia-lyase activity"/>
    <property type="evidence" value="ECO:0007669"/>
    <property type="project" value="UniProtKB-UniRule"/>
</dbReference>
<dbReference type="PRINTS" id="PR00145">
    <property type="entry name" value="ARGSUCLYASE"/>
</dbReference>